<evidence type="ECO:0000313" key="2">
    <source>
        <dbReference type="Proteomes" id="UP001434883"/>
    </source>
</evidence>
<sequence>MVLSGRSLLDGAVVRDWTPFAVLPSGVAGSRVIPFHLESLCSSHFPLACWVCWLLCWQAWGCRAVLEGCQALVSAQAPCGPYVGFVASFHSFFHVPETYSYAIAML</sequence>
<keyword evidence="2" id="KW-1185">Reference proteome</keyword>
<accession>A0ABV0S464</accession>
<organism evidence="1 2">
    <name type="scientific">Xenoophorus captivus</name>
    <dbReference type="NCBI Taxonomy" id="1517983"/>
    <lineage>
        <taxon>Eukaryota</taxon>
        <taxon>Metazoa</taxon>
        <taxon>Chordata</taxon>
        <taxon>Craniata</taxon>
        <taxon>Vertebrata</taxon>
        <taxon>Euteleostomi</taxon>
        <taxon>Actinopterygii</taxon>
        <taxon>Neopterygii</taxon>
        <taxon>Teleostei</taxon>
        <taxon>Neoteleostei</taxon>
        <taxon>Acanthomorphata</taxon>
        <taxon>Ovalentaria</taxon>
        <taxon>Atherinomorphae</taxon>
        <taxon>Cyprinodontiformes</taxon>
        <taxon>Goodeidae</taxon>
        <taxon>Xenoophorus</taxon>
    </lineage>
</organism>
<evidence type="ECO:0000313" key="1">
    <source>
        <dbReference type="EMBL" id="MEQ2215069.1"/>
    </source>
</evidence>
<protein>
    <submittedName>
        <fullName evidence="1">Uncharacterized protein</fullName>
    </submittedName>
</protein>
<comment type="caution">
    <text evidence="1">The sequence shown here is derived from an EMBL/GenBank/DDBJ whole genome shotgun (WGS) entry which is preliminary data.</text>
</comment>
<name>A0ABV0S464_9TELE</name>
<dbReference type="EMBL" id="JAHRIN010067903">
    <property type="protein sequence ID" value="MEQ2215069.1"/>
    <property type="molecule type" value="Genomic_DNA"/>
</dbReference>
<gene>
    <name evidence="1" type="ORF">XENOCAPTIV_026939</name>
</gene>
<dbReference type="Proteomes" id="UP001434883">
    <property type="component" value="Unassembled WGS sequence"/>
</dbReference>
<reference evidence="1 2" key="1">
    <citation type="submission" date="2021-06" db="EMBL/GenBank/DDBJ databases">
        <authorList>
            <person name="Palmer J.M."/>
        </authorList>
    </citation>
    <scope>NUCLEOTIDE SEQUENCE [LARGE SCALE GENOMIC DNA]</scope>
    <source>
        <strain evidence="1 2">XC_2019</strain>
        <tissue evidence="1">Muscle</tissue>
    </source>
</reference>
<proteinExistence type="predicted"/>